<proteinExistence type="predicted"/>
<dbReference type="AlphaFoldDB" id="A0AAD7WSN3"/>
<evidence type="ECO:0000313" key="3">
    <source>
        <dbReference type="Proteomes" id="UP001221898"/>
    </source>
</evidence>
<dbReference type="EMBL" id="JAINUG010000037">
    <property type="protein sequence ID" value="KAJ8407802.1"/>
    <property type="molecule type" value="Genomic_DNA"/>
</dbReference>
<sequence length="100" mass="10701">MAIRSASTDSRRPKSVHHRGGALKSEPPRGQRAREGCSAPHRKPFVGALAVAPYPALSICGGSPFSIVRLPGRSRELIQRGRAGDREAVVRRAEICGHAP</sequence>
<feature type="compositionally biased region" description="Basic and acidic residues" evidence="1">
    <location>
        <begin position="26"/>
        <end position="35"/>
    </location>
</feature>
<evidence type="ECO:0000313" key="2">
    <source>
        <dbReference type="EMBL" id="KAJ8407802.1"/>
    </source>
</evidence>
<gene>
    <name evidence="2" type="ORF">AAFF_G00268460</name>
</gene>
<dbReference type="Proteomes" id="UP001221898">
    <property type="component" value="Unassembled WGS sequence"/>
</dbReference>
<comment type="caution">
    <text evidence="2">The sequence shown here is derived from an EMBL/GenBank/DDBJ whole genome shotgun (WGS) entry which is preliminary data.</text>
</comment>
<accession>A0AAD7WSN3</accession>
<keyword evidence="3" id="KW-1185">Reference proteome</keyword>
<reference evidence="2" key="1">
    <citation type="journal article" date="2023" name="Science">
        <title>Genome structures resolve the early diversification of teleost fishes.</title>
        <authorList>
            <person name="Parey E."/>
            <person name="Louis A."/>
            <person name="Montfort J."/>
            <person name="Bouchez O."/>
            <person name="Roques C."/>
            <person name="Iampietro C."/>
            <person name="Lluch J."/>
            <person name="Castinel A."/>
            <person name="Donnadieu C."/>
            <person name="Desvignes T."/>
            <person name="Floi Bucao C."/>
            <person name="Jouanno E."/>
            <person name="Wen M."/>
            <person name="Mejri S."/>
            <person name="Dirks R."/>
            <person name="Jansen H."/>
            <person name="Henkel C."/>
            <person name="Chen W.J."/>
            <person name="Zahm M."/>
            <person name="Cabau C."/>
            <person name="Klopp C."/>
            <person name="Thompson A.W."/>
            <person name="Robinson-Rechavi M."/>
            <person name="Braasch I."/>
            <person name="Lecointre G."/>
            <person name="Bobe J."/>
            <person name="Postlethwait J.H."/>
            <person name="Berthelot C."/>
            <person name="Roest Crollius H."/>
            <person name="Guiguen Y."/>
        </authorList>
    </citation>
    <scope>NUCLEOTIDE SEQUENCE</scope>
    <source>
        <strain evidence="2">NC1722</strain>
    </source>
</reference>
<name>A0AAD7WSN3_9TELE</name>
<feature type="region of interest" description="Disordered" evidence="1">
    <location>
        <begin position="1"/>
        <end position="39"/>
    </location>
</feature>
<evidence type="ECO:0000256" key="1">
    <source>
        <dbReference type="SAM" id="MobiDB-lite"/>
    </source>
</evidence>
<organism evidence="2 3">
    <name type="scientific">Aldrovandia affinis</name>
    <dbReference type="NCBI Taxonomy" id="143900"/>
    <lineage>
        <taxon>Eukaryota</taxon>
        <taxon>Metazoa</taxon>
        <taxon>Chordata</taxon>
        <taxon>Craniata</taxon>
        <taxon>Vertebrata</taxon>
        <taxon>Euteleostomi</taxon>
        <taxon>Actinopterygii</taxon>
        <taxon>Neopterygii</taxon>
        <taxon>Teleostei</taxon>
        <taxon>Notacanthiformes</taxon>
        <taxon>Halosauridae</taxon>
        <taxon>Aldrovandia</taxon>
    </lineage>
</organism>
<protein>
    <submittedName>
        <fullName evidence="2">Uncharacterized protein</fullName>
    </submittedName>
</protein>